<reference evidence="1" key="1">
    <citation type="journal article" date="2021" name="New Phytol.">
        <title>Evolutionary innovations through gain and loss of genes in the ectomycorrhizal Boletales.</title>
        <authorList>
            <person name="Wu G."/>
            <person name="Miyauchi S."/>
            <person name="Morin E."/>
            <person name="Kuo A."/>
            <person name="Drula E."/>
            <person name="Varga T."/>
            <person name="Kohler A."/>
            <person name="Feng B."/>
            <person name="Cao Y."/>
            <person name="Lipzen A."/>
            <person name="Daum C."/>
            <person name="Hundley H."/>
            <person name="Pangilinan J."/>
            <person name="Johnson J."/>
            <person name="Barry K."/>
            <person name="LaButti K."/>
            <person name="Ng V."/>
            <person name="Ahrendt S."/>
            <person name="Min B."/>
            <person name="Choi I.G."/>
            <person name="Park H."/>
            <person name="Plett J.M."/>
            <person name="Magnuson J."/>
            <person name="Spatafora J.W."/>
            <person name="Nagy L.G."/>
            <person name="Henrissat B."/>
            <person name="Grigoriev I.V."/>
            <person name="Yang Z.L."/>
            <person name="Xu J."/>
            <person name="Martin F.M."/>
        </authorList>
    </citation>
    <scope>NUCLEOTIDE SEQUENCE</scope>
    <source>
        <strain evidence="1">ATCC 28755</strain>
    </source>
</reference>
<organism evidence="1 2">
    <name type="scientific">Hygrophoropsis aurantiaca</name>
    <dbReference type="NCBI Taxonomy" id="72124"/>
    <lineage>
        <taxon>Eukaryota</taxon>
        <taxon>Fungi</taxon>
        <taxon>Dikarya</taxon>
        <taxon>Basidiomycota</taxon>
        <taxon>Agaricomycotina</taxon>
        <taxon>Agaricomycetes</taxon>
        <taxon>Agaricomycetidae</taxon>
        <taxon>Boletales</taxon>
        <taxon>Coniophorineae</taxon>
        <taxon>Hygrophoropsidaceae</taxon>
        <taxon>Hygrophoropsis</taxon>
    </lineage>
</organism>
<accession>A0ACB8AAQ2</accession>
<proteinExistence type="predicted"/>
<dbReference type="EMBL" id="MU267717">
    <property type="protein sequence ID" value="KAH7910347.1"/>
    <property type="molecule type" value="Genomic_DNA"/>
</dbReference>
<sequence length="425" mass="47243">MSGRISGSRSGKAQFTEQMSSSPRGSHDDPQRVLTPSYGTGAFVSHPFSRQPYIGTDIRPQSSSSNMTTSSSLSGAINDINTFPHLRSADKTRTGYNMESSSQMGWLTGQHDHLSAYLGSNPDPHMQHLGGSYHNYQDINITTNPSPESISPNSPAFPSTYTSQMAPQQNISPHASSRSGVASPFSASEPYLGTPMMGVTRPQSQADNLRHLSRTRHTSMEDEVHHLRKKVRELELVNQSDRMRIKELEAELASGPTSRPYRQHEPSSTNVSSLNPAMTPQNAPSSSIWKARTEARIRVFCSLNRAGNALCSWHDSRRERRAYPPRMAPAGHLNCGCTFEQALFEESLSRHGVGSYHPGETVRMDPALRNPLLQLLQKRYGYRDGDFERDPVTGDWVEGEGHVYWEQKAMSGAITSRKSRGDERR</sequence>
<comment type="caution">
    <text evidence="1">The sequence shown here is derived from an EMBL/GenBank/DDBJ whole genome shotgun (WGS) entry which is preliminary data.</text>
</comment>
<gene>
    <name evidence="1" type="ORF">BJ138DRAFT_1153130</name>
</gene>
<evidence type="ECO:0000313" key="2">
    <source>
        <dbReference type="Proteomes" id="UP000790377"/>
    </source>
</evidence>
<evidence type="ECO:0000313" key="1">
    <source>
        <dbReference type="EMBL" id="KAH7910347.1"/>
    </source>
</evidence>
<keyword evidence="2" id="KW-1185">Reference proteome</keyword>
<name>A0ACB8AAQ2_9AGAM</name>
<dbReference type="Proteomes" id="UP000790377">
    <property type="component" value="Unassembled WGS sequence"/>
</dbReference>
<protein>
    <submittedName>
        <fullName evidence="1">Uncharacterized protein</fullName>
    </submittedName>
</protein>